<accession>M0EJN6</accession>
<comment type="caution">
    <text evidence="3">The sequence shown here is derived from an EMBL/GenBank/DDBJ whole genome shotgun (WGS) entry which is preliminary data.</text>
</comment>
<sequence>MGANSDVRLRCRVAAEPHGGRAVTLRGPDGRTYHAIDAAEAARERVAELRAGDTVEVALEPVRCRGDGWRVTRVFAREESDERPAAAAHGDRSASARPPR</sequence>
<feature type="domain" description="DUF7999" evidence="2">
    <location>
        <begin position="10"/>
        <end position="78"/>
    </location>
</feature>
<evidence type="ECO:0000313" key="4">
    <source>
        <dbReference type="Proteomes" id="UP000011509"/>
    </source>
</evidence>
<evidence type="ECO:0000313" key="3">
    <source>
        <dbReference type="EMBL" id="ELZ47288.1"/>
    </source>
</evidence>
<name>M0EJN6_9EURY</name>
<dbReference type="OrthoDB" id="328879at2157"/>
<dbReference type="AlphaFoldDB" id="M0EJN6"/>
<dbReference type="EMBL" id="AOJL01000035">
    <property type="protein sequence ID" value="ELZ47288.1"/>
    <property type="molecule type" value="Genomic_DNA"/>
</dbReference>
<keyword evidence="4" id="KW-1185">Reference proteome</keyword>
<feature type="compositionally biased region" description="Basic and acidic residues" evidence="1">
    <location>
        <begin position="78"/>
        <end position="94"/>
    </location>
</feature>
<dbReference type="InterPro" id="IPR058312">
    <property type="entry name" value="DUF7999"/>
</dbReference>
<dbReference type="RefSeq" id="WP_006113288.1">
    <property type="nucleotide sequence ID" value="NZ_AOJL01000035.1"/>
</dbReference>
<protein>
    <recommendedName>
        <fullName evidence="2">DUF7999 domain-containing protein</fullName>
    </recommendedName>
</protein>
<gene>
    <name evidence="3" type="ORF">C464_08810</name>
</gene>
<proteinExistence type="predicted"/>
<evidence type="ECO:0000256" key="1">
    <source>
        <dbReference type="SAM" id="MobiDB-lite"/>
    </source>
</evidence>
<dbReference type="Pfam" id="PF26006">
    <property type="entry name" value="DUF7999"/>
    <property type="match status" value="1"/>
</dbReference>
<feature type="region of interest" description="Disordered" evidence="1">
    <location>
        <begin position="78"/>
        <end position="100"/>
    </location>
</feature>
<dbReference type="Proteomes" id="UP000011509">
    <property type="component" value="Unassembled WGS sequence"/>
</dbReference>
<evidence type="ECO:0000259" key="2">
    <source>
        <dbReference type="Pfam" id="PF26006"/>
    </source>
</evidence>
<dbReference type="PATRIC" id="fig|1227466.3.peg.1769"/>
<reference evidence="3 4" key="1">
    <citation type="journal article" date="2014" name="PLoS Genet.">
        <title>Phylogenetically driven sequencing of extremely halophilic archaea reveals strategies for static and dynamic osmo-response.</title>
        <authorList>
            <person name="Becker E.A."/>
            <person name="Seitzer P.M."/>
            <person name="Tritt A."/>
            <person name="Larsen D."/>
            <person name="Krusor M."/>
            <person name="Yao A.I."/>
            <person name="Wu D."/>
            <person name="Madern D."/>
            <person name="Eisen J.A."/>
            <person name="Darling A.E."/>
            <person name="Facciotti M.T."/>
        </authorList>
    </citation>
    <scope>NUCLEOTIDE SEQUENCE [LARGE SCALE GENOMIC DNA]</scope>
    <source>
        <strain evidence="3 4">DSM 10284</strain>
    </source>
</reference>
<organism evidence="3 4">
    <name type="scientific">Halorubrum coriense DSM 10284</name>
    <dbReference type="NCBI Taxonomy" id="1227466"/>
    <lineage>
        <taxon>Archaea</taxon>
        <taxon>Methanobacteriati</taxon>
        <taxon>Methanobacteriota</taxon>
        <taxon>Stenosarchaea group</taxon>
        <taxon>Halobacteria</taxon>
        <taxon>Halobacteriales</taxon>
        <taxon>Haloferacaceae</taxon>
        <taxon>Halorubrum</taxon>
    </lineage>
</organism>